<proteinExistence type="predicted"/>
<feature type="region of interest" description="Disordered" evidence="1">
    <location>
        <begin position="47"/>
        <end position="70"/>
    </location>
</feature>
<dbReference type="AlphaFoldDB" id="A0A8X6U8M9"/>
<dbReference type="Proteomes" id="UP000887013">
    <property type="component" value="Unassembled WGS sequence"/>
</dbReference>
<comment type="caution">
    <text evidence="2">The sequence shown here is derived from an EMBL/GenBank/DDBJ whole genome shotgun (WGS) entry which is preliminary data.</text>
</comment>
<sequence>MSFAAALAVYQRRAFCGIALSGSPYINALTAAAALTRCAFQRCDRRQQQQQRSAPVAPAAPFQRQQPDPTAARLAATNTLCRRPLARRAGSNALTTCRRHIAPFAPPPASSARILFK</sequence>
<evidence type="ECO:0000313" key="2">
    <source>
        <dbReference type="EMBL" id="GFT92433.1"/>
    </source>
</evidence>
<name>A0A8X6U8M9_NEPPI</name>
<accession>A0A8X6U8M9</accession>
<protein>
    <submittedName>
        <fullName evidence="2">Uncharacterized protein</fullName>
    </submittedName>
</protein>
<evidence type="ECO:0000313" key="3">
    <source>
        <dbReference type="Proteomes" id="UP000887013"/>
    </source>
</evidence>
<organism evidence="2 3">
    <name type="scientific">Nephila pilipes</name>
    <name type="common">Giant wood spider</name>
    <name type="synonym">Nephila maculata</name>
    <dbReference type="NCBI Taxonomy" id="299642"/>
    <lineage>
        <taxon>Eukaryota</taxon>
        <taxon>Metazoa</taxon>
        <taxon>Ecdysozoa</taxon>
        <taxon>Arthropoda</taxon>
        <taxon>Chelicerata</taxon>
        <taxon>Arachnida</taxon>
        <taxon>Araneae</taxon>
        <taxon>Araneomorphae</taxon>
        <taxon>Entelegynae</taxon>
        <taxon>Araneoidea</taxon>
        <taxon>Nephilidae</taxon>
        <taxon>Nephila</taxon>
    </lineage>
</organism>
<evidence type="ECO:0000256" key="1">
    <source>
        <dbReference type="SAM" id="MobiDB-lite"/>
    </source>
</evidence>
<keyword evidence="3" id="KW-1185">Reference proteome</keyword>
<gene>
    <name evidence="2" type="ORF">NPIL_661371</name>
</gene>
<reference evidence="2" key="1">
    <citation type="submission" date="2020-08" db="EMBL/GenBank/DDBJ databases">
        <title>Multicomponent nature underlies the extraordinary mechanical properties of spider dragline silk.</title>
        <authorList>
            <person name="Kono N."/>
            <person name="Nakamura H."/>
            <person name="Mori M."/>
            <person name="Yoshida Y."/>
            <person name="Ohtoshi R."/>
            <person name="Malay A.D."/>
            <person name="Moran D.A.P."/>
            <person name="Tomita M."/>
            <person name="Numata K."/>
            <person name="Arakawa K."/>
        </authorList>
    </citation>
    <scope>NUCLEOTIDE SEQUENCE</scope>
</reference>
<dbReference type="EMBL" id="BMAW01074496">
    <property type="protein sequence ID" value="GFT92433.1"/>
    <property type="molecule type" value="Genomic_DNA"/>
</dbReference>